<keyword evidence="3" id="KW-1185">Reference proteome</keyword>
<evidence type="ECO:0000256" key="1">
    <source>
        <dbReference type="SAM" id="Phobius"/>
    </source>
</evidence>
<evidence type="ECO:0000313" key="3">
    <source>
        <dbReference type="Proteomes" id="UP000237056"/>
    </source>
</evidence>
<feature type="transmembrane region" description="Helical" evidence="1">
    <location>
        <begin position="7"/>
        <end position="25"/>
    </location>
</feature>
<comment type="caution">
    <text evidence="2">The sequence shown here is derived from an EMBL/GenBank/DDBJ whole genome shotgun (WGS) entry which is preliminary data.</text>
</comment>
<evidence type="ECO:0008006" key="4">
    <source>
        <dbReference type="Google" id="ProtNLM"/>
    </source>
</evidence>
<reference evidence="2 3" key="1">
    <citation type="submission" date="2018-01" db="EMBL/GenBank/DDBJ databases">
        <title>Genomic Encyclopedia of Type Strains, Phase I: the one thousand microbial genomes (KMG-I) project.</title>
        <authorList>
            <person name="Goeker M."/>
        </authorList>
    </citation>
    <scope>NUCLEOTIDE SEQUENCE [LARGE SCALE GENOMIC DNA]</scope>
    <source>
        <strain evidence="2 3">DSM 17960</strain>
    </source>
</reference>
<feature type="transmembrane region" description="Helical" evidence="1">
    <location>
        <begin position="69"/>
        <end position="93"/>
    </location>
</feature>
<dbReference type="Proteomes" id="UP000237056">
    <property type="component" value="Unassembled WGS sequence"/>
</dbReference>
<feature type="transmembrane region" description="Helical" evidence="1">
    <location>
        <begin position="105"/>
        <end position="133"/>
    </location>
</feature>
<keyword evidence="1" id="KW-1133">Transmembrane helix</keyword>
<protein>
    <recommendedName>
        <fullName evidence="4">Dolichyl-phosphate-mannose-protein mannosyltransferase</fullName>
    </recommendedName>
</protein>
<feature type="transmembrane region" description="Helical" evidence="1">
    <location>
        <begin position="153"/>
        <end position="179"/>
    </location>
</feature>
<gene>
    <name evidence="2" type="ORF">Q361_10454</name>
</gene>
<organism evidence="2 3">
    <name type="scientific">Flavobacterium croceum DSM 17960</name>
    <dbReference type="NCBI Taxonomy" id="1121886"/>
    <lineage>
        <taxon>Bacteria</taxon>
        <taxon>Pseudomonadati</taxon>
        <taxon>Bacteroidota</taxon>
        <taxon>Flavobacteriia</taxon>
        <taxon>Flavobacteriales</taxon>
        <taxon>Flavobacteriaceae</taxon>
        <taxon>Flavobacterium</taxon>
    </lineage>
</organism>
<feature type="transmembrane region" description="Helical" evidence="1">
    <location>
        <begin position="191"/>
        <end position="208"/>
    </location>
</feature>
<keyword evidence="1" id="KW-0472">Membrane</keyword>
<sequence length="401" mass="47287">MQKQIEVTFKIFTLLSFIVGLSFFSTKPAGGDEVMFINHLDKLFAQGWYAVVAQKSCPTLLFLCYPFRFIFSSFITLRIVNVLLFIGLLLYYFKYFRVKNKLFYYYFLFYSSTCWFLLATNDVLFIVSLTLFFSEVYYTLLHKTNTRPNLMLSSLIIAITTREMVVIYLPVIVFSLYLVHHYIFSKDKSVLSFWKSFVLLLVVLLLHLPSLQQNHTLSYDDKQAPKNGLSNWYQRQYLAQLLVNKGKLENHQHPSWEETDAYLKQHGLNSLPKSTFEGLFFDVKLTIKEFFKDFLDVSIQSIRQTGLIVLIVMSLSLYIFKNRRIKQYYIPIILAVMVAVFSLIIISYVETRWLVSVFIVAILYYAEFKNENKVYNNLVTFNMLFTILIAFYGMYKMLFIN</sequence>
<proteinExistence type="predicted"/>
<name>A0A2S4N9I0_9FLAO</name>
<dbReference type="AlphaFoldDB" id="A0A2S4N9I0"/>
<dbReference type="RefSeq" id="WP_103725397.1">
    <property type="nucleotide sequence ID" value="NZ_PQNY01000004.1"/>
</dbReference>
<keyword evidence="1" id="KW-0812">Transmembrane</keyword>
<dbReference type="OrthoDB" id="819664at2"/>
<feature type="transmembrane region" description="Helical" evidence="1">
    <location>
        <begin position="375"/>
        <end position="395"/>
    </location>
</feature>
<accession>A0A2S4N9I0</accession>
<feature type="transmembrane region" description="Helical" evidence="1">
    <location>
        <begin position="327"/>
        <end position="346"/>
    </location>
</feature>
<evidence type="ECO:0000313" key="2">
    <source>
        <dbReference type="EMBL" id="POS02335.1"/>
    </source>
</evidence>
<feature type="transmembrane region" description="Helical" evidence="1">
    <location>
        <begin position="301"/>
        <end position="320"/>
    </location>
</feature>
<dbReference type="EMBL" id="PQNY01000004">
    <property type="protein sequence ID" value="POS02335.1"/>
    <property type="molecule type" value="Genomic_DNA"/>
</dbReference>